<dbReference type="Gene3D" id="3.30.1370.220">
    <property type="match status" value="1"/>
</dbReference>
<evidence type="ECO:0000313" key="6">
    <source>
        <dbReference type="Proteomes" id="UP000886860"/>
    </source>
</evidence>
<dbReference type="AlphaFoldDB" id="A0A9D1GIW4"/>
<comment type="caution">
    <text evidence="5">The sequence shown here is derived from an EMBL/GenBank/DDBJ whole genome shotgun (WGS) entry which is preliminary data.</text>
</comment>
<dbReference type="Proteomes" id="UP000886860">
    <property type="component" value="Unassembled WGS sequence"/>
</dbReference>
<dbReference type="Gene3D" id="3.40.50.11790">
    <property type="match status" value="1"/>
</dbReference>
<protein>
    <submittedName>
        <fullName evidence="5">Phage tail sheath subtilisin-like domain-containing protein</fullName>
    </submittedName>
</protein>
<dbReference type="Pfam" id="PF17482">
    <property type="entry name" value="Phage_sheath_1C"/>
    <property type="match status" value="1"/>
</dbReference>
<accession>A0A9D1GIW4</accession>
<dbReference type="Pfam" id="PF22671">
    <property type="entry name" value="Gp18_domIII_N"/>
    <property type="match status" value="1"/>
</dbReference>
<feature type="domain" description="Tail sheath protein subtilisin-like" evidence="2">
    <location>
        <begin position="93"/>
        <end position="245"/>
    </location>
</feature>
<name>A0A9D1GIW4_9FIRM</name>
<dbReference type="InterPro" id="IPR035089">
    <property type="entry name" value="Phage_sheath_subtilisin"/>
</dbReference>
<evidence type="ECO:0000313" key="5">
    <source>
        <dbReference type="EMBL" id="HIT41928.1"/>
    </source>
</evidence>
<dbReference type="Pfam" id="PF04984">
    <property type="entry name" value="Phage_sheath_1"/>
    <property type="match status" value="1"/>
</dbReference>
<feature type="domain" description="Tail sheath protein Gp18-like" evidence="4">
    <location>
        <begin position="32"/>
        <end position="86"/>
    </location>
</feature>
<evidence type="ECO:0000259" key="2">
    <source>
        <dbReference type="Pfam" id="PF04984"/>
    </source>
</evidence>
<feature type="domain" description="Tail sheath protein C-terminal" evidence="3">
    <location>
        <begin position="253"/>
        <end position="352"/>
    </location>
</feature>
<evidence type="ECO:0000259" key="3">
    <source>
        <dbReference type="Pfam" id="PF17482"/>
    </source>
</evidence>
<evidence type="ECO:0000256" key="1">
    <source>
        <dbReference type="ARBA" id="ARBA00008005"/>
    </source>
</evidence>
<sequence length="353" mass="38394">MAGTWESQNKELAGVYLNIQTNEPLSITPGDRGTVAILQELSTGTDKTIYTITATDAAYPEEATAEDKRLATEALKGAKTVLLYKLPEGHVSDDVQEALSIFETVDVNTIAYPYDGANETEESNYEVAKTVIMNWVQAMNDDEGIPIQAVMANVDADSDRVINVVQGVILSDGTTLTAAQTTAWVAGVTAGASMTTSNTGKKYVGAIDVVPRMKRSAMETASKAGKFLLKVDSSQNVTIAYDINSLVSYTIKKGKVFRKNRVVRTVDNIKKDLGIIYEGEYVGKFDNEPDGQDLLKGAYCDYFSELNRKKAIKNFETDDVTVTDGVEADSVYVVVNVQPVDSIDKIYVDVNLS</sequence>
<gene>
    <name evidence="5" type="ORF">IAB60_07530</name>
</gene>
<dbReference type="InterPro" id="IPR054564">
    <property type="entry name" value="Gp18_domIII_N"/>
</dbReference>
<evidence type="ECO:0000259" key="4">
    <source>
        <dbReference type="Pfam" id="PF22671"/>
    </source>
</evidence>
<reference evidence="5" key="2">
    <citation type="journal article" date="2021" name="PeerJ">
        <title>Extensive microbial diversity within the chicken gut microbiome revealed by metagenomics and culture.</title>
        <authorList>
            <person name="Gilroy R."/>
            <person name="Ravi A."/>
            <person name="Getino M."/>
            <person name="Pursley I."/>
            <person name="Horton D.L."/>
            <person name="Alikhan N.F."/>
            <person name="Baker D."/>
            <person name="Gharbi K."/>
            <person name="Hall N."/>
            <person name="Watson M."/>
            <person name="Adriaenssens E.M."/>
            <person name="Foster-Nyarko E."/>
            <person name="Jarju S."/>
            <person name="Secka A."/>
            <person name="Antonio M."/>
            <person name="Oren A."/>
            <person name="Chaudhuri R.R."/>
            <person name="La Ragione R."/>
            <person name="Hildebrand F."/>
            <person name="Pallen M.J."/>
        </authorList>
    </citation>
    <scope>NUCLEOTIDE SEQUENCE</scope>
    <source>
        <strain evidence="5">CHK123-3438</strain>
    </source>
</reference>
<dbReference type="EMBL" id="DVKS01000129">
    <property type="protein sequence ID" value="HIT41928.1"/>
    <property type="molecule type" value="Genomic_DNA"/>
</dbReference>
<dbReference type="Gene3D" id="3.30.360.90">
    <property type="match status" value="1"/>
</dbReference>
<comment type="similarity">
    <text evidence="1">Belongs to the myoviridae tail sheath protein family.</text>
</comment>
<dbReference type="Gene3D" id="3.30.1490.360">
    <property type="match status" value="1"/>
</dbReference>
<proteinExistence type="inferred from homology"/>
<organism evidence="5 6">
    <name type="scientific">Candidatus Caccovicinus merdipullorum</name>
    <dbReference type="NCBI Taxonomy" id="2840724"/>
    <lineage>
        <taxon>Bacteria</taxon>
        <taxon>Bacillati</taxon>
        <taxon>Bacillota</taxon>
        <taxon>Clostridia</taxon>
        <taxon>Eubacteriales</taxon>
        <taxon>Candidatus Caccovicinus</taxon>
    </lineage>
</organism>
<reference evidence="5" key="1">
    <citation type="submission" date="2020-10" db="EMBL/GenBank/DDBJ databases">
        <authorList>
            <person name="Gilroy R."/>
        </authorList>
    </citation>
    <scope>NUCLEOTIDE SEQUENCE</scope>
    <source>
        <strain evidence="5">CHK123-3438</strain>
    </source>
</reference>
<dbReference type="InterPro" id="IPR020287">
    <property type="entry name" value="Tail_sheath_C"/>
</dbReference>